<gene>
    <name evidence="3" type="ORF">KSS97_06220</name>
</gene>
<proteinExistence type="predicted"/>
<dbReference type="PANTHER" id="PTHR24373:SF387">
    <property type="entry name" value="LEUCINE-RICH REPEATS AND IMMUNOGLOBULIN-LIKE DOMAINS PROTEIN SMA-10"/>
    <property type="match status" value="1"/>
</dbReference>
<sequence length="1654" mass="185688">MTQLTHHHFIRQQLPRWLLDANQSEQARLLQAALDLAEAAHRFNVTNAVIPSLRDFALSRIQAHMDRLFGTRIDLERSRLIRHFRDDCATYPVPGGGPATLVCKPHLPEERSLLEHALINFPRADTEAQAFIRGSQFELYPDRAKASVVQMNDFAGLCRDLDTGAAYAAELRRQIPQLSHDAISLPAFASDYIQFRKTQLRHDALQARMQGLLDVTGERILAAFGVQLDATVKVQPLPAAFASGLELGERWRAEHRIVLPGVRVFWGDRQIVGQWVPIVVHIPDDPVSPLKQYASSAAFQADLVMRLGDLRYAAFFSRLLPLPDRNWSDRVLVGLLRRGEKNLVEVHELRGDVWQGLYREWRSVVLSSASSQARSVAHIDAGVLIGETWMWLGAGLQFLGGISMFLPGVEPLAWAGVALGMGQFILDVYEGVHALNLGERLEAIQHLFSAAMSATTFAVGAFGANHLLGEMTPVVTNDGSERLWHGRTRPSASLRVPPEYSTADRYGVWRAADDAWVDVEGVFYEVVGDGRDLRLKLPPNYRGVVPALEWERSTGWRWVHRDPLGMQGARLLREIDPQLRTLANASLDDAQRLIGISDDRLRYLAVNGEPLPVHLPYMARRLAARAQVSDAVTRLRANHPLPQVPRGVVQLLTELPGWPVRRAFRYMDGQNSFFRSGAGPELHLDASAFHSGQWQERLLLQLDAREQRALLGAETPWESPAVTYRRFANLLADSLENDGYRLVENFANRPGQHPNVALLCRDFPSLPEPVADALLADMTIEEERGLSIGRVPQSLAQRTVEALRELRVSRALEALQAGVSGNDRDRLVMSLLALELARLDEPVRVQLLLEERSFGPLEAGGTGPLKTIRRRDDRYEPFDETNNELGPPTSLEDALLRALPDSARHRLDLDIWEHDKLRGQLLDIALGSRDQLRSALGIHASKPANVRFPERVGETPGYPLSGRGVAFWQRGATPQSRLQSLYPHADISVRVMAELQERSAQSGRPLDLLINEKEAEWKTLDESLEVWEQAADKHHAVELDDPAQRSVIRRKVGRALRRGWRRETRFTAGDSSVLGLEVAAGPIGRLPILTADFSHIEMLTLRGLALSDVPSGFLSRFPRVVELSLVHNRLTRCPSAIAGMPRLRFLFLDENPLVFNDEVFASLLGPTPHATLEWLELSGVSGVTELVPGRIGARAIEALGGLPRLKHLVWKNNPAFTPELLQAIGGLRQLENLSLGDSRLVLDEQNSAFLGELKRLVALDLSGNRVIGLTSLSGLPRLKFVNLARTRLKEIPAALIQLIQRTPVSQLYLTLLGNAITHVDPILSVLPRNEGNRRLLGINLDDNPLPVSQISRLREANFRFAYTRDAWTRDAGLRREFEKLRENPSASAFLDWLSDEITRLGEAQNSGFQRSGEDAVGRLFNLGGRMDAMRPRITNLDERLMALQSRVYSRLGASLRHQPFTLAELETHISLFFDFCIDLWSNAPFTRFIQRHYLNWARVQRAQEGWTRQVLNTHATEALFTGYLLQDMTEGAPLFETLSWAPYLNEMSPIWRAFEGKWEGISESLDDIAFRGTLNTSQWPEELLDKMTHPPQAQPHLEPVEGVAWGTDGIELNSEQVRRTWLIIKHIQTIEAIQASTQATQTLVTNWWDRRPLI</sequence>
<evidence type="ECO:0000259" key="2">
    <source>
        <dbReference type="Pfam" id="PF20178"/>
    </source>
</evidence>
<feature type="domain" description="Dermonecrotic toxin N-terminal" evidence="2">
    <location>
        <begin position="49"/>
        <end position="322"/>
    </location>
</feature>
<dbReference type="EMBL" id="CP077080">
    <property type="protein sequence ID" value="QXI54533.1"/>
    <property type="molecule type" value="Genomic_DNA"/>
</dbReference>
<evidence type="ECO:0000313" key="3">
    <source>
        <dbReference type="EMBL" id="QXI54533.1"/>
    </source>
</evidence>
<dbReference type="InterPro" id="IPR046673">
    <property type="entry name" value="ToxA_N"/>
</dbReference>
<dbReference type="PANTHER" id="PTHR24373">
    <property type="entry name" value="SLIT RELATED LEUCINE-RICH REPEAT NEURONAL PROTEIN"/>
    <property type="match status" value="1"/>
</dbReference>
<reference evidence="3 4" key="1">
    <citation type="journal article" date="2021" name="Microorganisms">
        <title>The Ever-Expanding Pseudomonas Genus: Description of 43 New Species and Partition of the Pseudomonas putida Group.</title>
        <authorList>
            <person name="Girard L."/>
            <person name="Lood C."/>
            <person name="Hofte M."/>
            <person name="Vandamme P."/>
            <person name="Rokni-Zadeh H."/>
            <person name="van Noort V."/>
            <person name="Lavigne R."/>
            <person name="De Mot R."/>
        </authorList>
    </citation>
    <scope>NUCLEOTIDE SEQUENCE [LARGE SCALE GENOMIC DNA]</scope>
    <source>
        <strain evidence="3 4">SWRI17</strain>
    </source>
</reference>
<organism evidence="3 4">
    <name type="scientific">Pseudomonas canavaninivorans</name>
    <dbReference type="NCBI Taxonomy" id="2842348"/>
    <lineage>
        <taxon>Bacteria</taxon>
        <taxon>Pseudomonadati</taxon>
        <taxon>Pseudomonadota</taxon>
        <taxon>Gammaproteobacteria</taxon>
        <taxon>Pseudomonadales</taxon>
        <taxon>Pseudomonadaceae</taxon>
        <taxon>Pseudomonas</taxon>
    </lineage>
</organism>
<dbReference type="RefSeq" id="WP_217861305.1">
    <property type="nucleotide sequence ID" value="NZ_CP077080.1"/>
</dbReference>
<dbReference type="InterPro" id="IPR001611">
    <property type="entry name" value="Leu-rich_rpt"/>
</dbReference>
<name>A0ABX8QGY4_PSECO</name>
<protein>
    <submittedName>
        <fullName evidence="3">Leucine-rich repeat domain-containing protein</fullName>
    </submittedName>
</protein>
<dbReference type="Pfam" id="PF20178">
    <property type="entry name" value="ToxA_N"/>
    <property type="match status" value="1"/>
</dbReference>
<accession>A0ABX8QGY4</accession>
<keyword evidence="1" id="KW-0732">Signal</keyword>
<dbReference type="InterPro" id="IPR050328">
    <property type="entry name" value="Dev_Immune_Receptor"/>
</dbReference>
<dbReference type="Proteomes" id="UP000824066">
    <property type="component" value="Chromosome"/>
</dbReference>
<evidence type="ECO:0000313" key="4">
    <source>
        <dbReference type="Proteomes" id="UP000824066"/>
    </source>
</evidence>
<dbReference type="PROSITE" id="PS51450">
    <property type="entry name" value="LRR"/>
    <property type="match status" value="1"/>
</dbReference>
<evidence type="ECO:0000256" key="1">
    <source>
        <dbReference type="ARBA" id="ARBA00022729"/>
    </source>
</evidence>
<keyword evidence="4" id="KW-1185">Reference proteome</keyword>